<dbReference type="Proteomes" id="UP001328107">
    <property type="component" value="Unassembled WGS sequence"/>
</dbReference>
<dbReference type="GO" id="GO:0006529">
    <property type="term" value="P:asparagine biosynthetic process"/>
    <property type="evidence" value="ECO:0007669"/>
    <property type="project" value="InterPro"/>
</dbReference>
<accession>A0AAN4Z061</accession>
<keyword evidence="2" id="KW-0067">ATP-binding</keyword>
<dbReference type="GO" id="GO:0005829">
    <property type="term" value="C:cytosol"/>
    <property type="evidence" value="ECO:0007669"/>
    <property type="project" value="TreeGrafter"/>
</dbReference>
<evidence type="ECO:0000313" key="5">
    <source>
        <dbReference type="Proteomes" id="UP001328107"/>
    </source>
</evidence>
<dbReference type="Pfam" id="PF00733">
    <property type="entry name" value="Asn_synthase"/>
    <property type="match status" value="1"/>
</dbReference>
<organism evidence="4 5">
    <name type="scientific">Pristionchus mayeri</name>
    <dbReference type="NCBI Taxonomy" id="1317129"/>
    <lineage>
        <taxon>Eukaryota</taxon>
        <taxon>Metazoa</taxon>
        <taxon>Ecdysozoa</taxon>
        <taxon>Nematoda</taxon>
        <taxon>Chromadorea</taxon>
        <taxon>Rhabditida</taxon>
        <taxon>Rhabditina</taxon>
        <taxon>Diplogasteromorpha</taxon>
        <taxon>Diplogasteroidea</taxon>
        <taxon>Neodiplogasteridae</taxon>
        <taxon>Pristionchus</taxon>
    </lineage>
</organism>
<keyword evidence="1" id="KW-0547">Nucleotide-binding</keyword>
<dbReference type="GO" id="GO:0005524">
    <property type="term" value="F:ATP binding"/>
    <property type="evidence" value="ECO:0007669"/>
    <property type="project" value="UniProtKB-KW"/>
</dbReference>
<feature type="domain" description="Asparagine synthetase" evidence="3">
    <location>
        <begin position="31"/>
        <end position="106"/>
    </location>
</feature>
<dbReference type="PANTHER" id="PTHR11772">
    <property type="entry name" value="ASPARAGINE SYNTHETASE"/>
    <property type="match status" value="1"/>
</dbReference>
<feature type="non-terminal residue" evidence="4">
    <location>
        <position position="1"/>
    </location>
</feature>
<gene>
    <name evidence="4" type="ORF">PMAYCL1PPCAC_00251</name>
</gene>
<protein>
    <recommendedName>
        <fullName evidence="3">Asparagine synthetase domain-containing protein</fullName>
    </recommendedName>
</protein>
<dbReference type="InterPro" id="IPR050795">
    <property type="entry name" value="Asn_Synthetase"/>
</dbReference>
<evidence type="ECO:0000256" key="1">
    <source>
        <dbReference type="ARBA" id="ARBA00022741"/>
    </source>
</evidence>
<feature type="non-terminal residue" evidence="4">
    <location>
        <position position="109"/>
    </location>
</feature>
<evidence type="ECO:0000259" key="3">
    <source>
        <dbReference type="Pfam" id="PF00733"/>
    </source>
</evidence>
<name>A0AAN4Z061_9BILA</name>
<dbReference type="InterPro" id="IPR014729">
    <property type="entry name" value="Rossmann-like_a/b/a_fold"/>
</dbReference>
<proteinExistence type="predicted"/>
<evidence type="ECO:0000313" key="4">
    <source>
        <dbReference type="EMBL" id="GMR30056.1"/>
    </source>
</evidence>
<dbReference type="GO" id="GO:0004066">
    <property type="term" value="F:asparagine synthase (glutamine-hydrolyzing) activity"/>
    <property type="evidence" value="ECO:0007669"/>
    <property type="project" value="InterPro"/>
</dbReference>
<dbReference type="SUPFAM" id="SSF52402">
    <property type="entry name" value="Adenine nucleotide alpha hydrolases-like"/>
    <property type="match status" value="1"/>
</dbReference>
<reference evidence="5" key="1">
    <citation type="submission" date="2022-10" db="EMBL/GenBank/DDBJ databases">
        <title>Genome assembly of Pristionchus species.</title>
        <authorList>
            <person name="Yoshida K."/>
            <person name="Sommer R.J."/>
        </authorList>
    </citation>
    <scope>NUCLEOTIDE SEQUENCE [LARGE SCALE GENOMIC DNA]</scope>
    <source>
        <strain evidence="5">RS5460</strain>
    </source>
</reference>
<comment type="caution">
    <text evidence="4">The sequence shown here is derived from an EMBL/GenBank/DDBJ whole genome shotgun (WGS) entry which is preliminary data.</text>
</comment>
<dbReference type="InterPro" id="IPR001962">
    <property type="entry name" value="Asn_synthase"/>
</dbReference>
<dbReference type="EMBL" id="BTRK01000001">
    <property type="protein sequence ID" value="GMR30056.1"/>
    <property type="molecule type" value="Genomic_DNA"/>
</dbReference>
<dbReference type="PANTHER" id="PTHR11772:SF2">
    <property type="entry name" value="ASPARAGINE SYNTHETASE [GLUTAMINE-HYDROLYZING]"/>
    <property type="match status" value="1"/>
</dbReference>
<dbReference type="AlphaFoldDB" id="A0AAN4Z061"/>
<sequence>EYIRKMGIKVVLSGDGADDIFSGYLYFHNAPSDEEFQKETIDRVQHLHTSECLRAEKTCMAHSIEVRMHFLDKAFLDVVMSIAPEHKRPEEHDGRFVEKFLLRKAFDVE</sequence>
<evidence type="ECO:0000256" key="2">
    <source>
        <dbReference type="ARBA" id="ARBA00022840"/>
    </source>
</evidence>
<dbReference type="Gene3D" id="3.40.50.620">
    <property type="entry name" value="HUPs"/>
    <property type="match status" value="1"/>
</dbReference>
<dbReference type="CDD" id="cd01991">
    <property type="entry name" value="Asn_synthase_B_C"/>
    <property type="match status" value="1"/>
</dbReference>
<keyword evidence="5" id="KW-1185">Reference proteome</keyword>